<gene>
    <name evidence="2" type="ORF">ENU66_05180</name>
</gene>
<evidence type="ECO:0000256" key="1">
    <source>
        <dbReference type="SAM" id="SignalP"/>
    </source>
</evidence>
<evidence type="ECO:0000313" key="2">
    <source>
        <dbReference type="EMBL" id="HGL17700.1"/>
    </source>
</evidence>
<protein>
    <submittedName>
        <fullName evidence="2">WD40 repeat domain-containing protein</fullName>
    </submittedName>
</protein>
<keyword evidence="1" id="KW-0732">Signal</keyword>
<dbReference type="Gene3D" id="2.130.10.10">
    <property type="entry name" value="YVTN repeat-like/Quinoprotein amine dehydrogenase"/>
    <property type="match status" value="1"/>
</dbReference>
<name>A0A7V3ZXZ6_UNCW3</name>
<feature type="chain" id="PRO_5031209541" evidence="1">
    <location>
        <begin position="26"/>
        <end position="379"/>
    </location>
</feature>
<dbReference type="InterPro" id="IPR011047">
    <property type="entry name" value="Quinoprotein_ADH-like_sf"/>
</dbReference>
<sequence length="379" mass="41677">MMNFTKIKYAMFIAIPVLVLIQSCAKENDNNIPHENATAKFTITGYKLLDMAKDGSWLLGYDETNYKVAGFSGTDGSKMWEYTIPKVWVNTFAGPEEVQDWISYGAKITDNGNYILLACEYTTKILSKNGDVIFDADSFTYNNSSYAFGGSADISGDGNYFVLGNPLSLFTKTGQIIWCKAGDQYGSSSNRVAISKKGNYIARDMGDIYLYDISGNLIRRISDNEIVANFLKFSPKENLLFWGGLGGGKVIDLLGNTLHTETTNDYYGVLDMAIPESDSILFIALVGKVKLYELLPTSNLLWENDSVSGRVFSVDISSDGSLLGAMGDWGNVYIFNRNGQILLSADQDGSAGGVIRVSTDGKYFCAQGDGGKIYYYEMK</sequence>
<dbReference type="InterPro" id="IPR015943">
    <property type="entry name" value="WD40/YVTN_repeat-like_dom_sf"/>
</dbReference>
<dbReference type="SUPFAM" id="SSF50998">
    <property type="entry name" value="Quinoprotein alcohol dehydrogenase-like"/>
    <property type="match status" value="1"/>
</dbReference>
<proteinExistence type="predicted"/>
<accession>A0A7V3ZXZ6</accession>
<dbReference type="EMBL" id="DTDJ01000033">
    <property type="protein sequence ID" value="HGL17700.1"/>
    <property type="molecule type" value="Genomic_DNA"/>
</dbReference>
<dbReference type="AlphaFoldDB" id="A0A7V3ZXZ6"/>
<organism evidence="2">
    <name type="scientific">candidate division WOR-3 bacterium</name>
    <dbReference type="NCBI Taxonomy" id="2052148"/>
    <lineage>
        <taxon>Bacteria</taxon>
        <taxon>Bacteria division WOR-3</taxon>
    </lineage>
</organism>
<dbReference type="PROSITE" id="PS51257">
    <property type="entry name" value="PROKAR_LIPOPROTEIN"/>
    <property type="match status" value="1"/>
</dbReference>
<comment type="caution">
    <text evidence="2">The sequence shown here is derived from an EMBL/GenBank/DDBJ whole genome shotgun (WGS) entry which is preliminary data.</text>
</comment>
<reference evidence="2" key="1">
    <citation type="journal article" date="2020" name="mSystems">
        <title>Genome- and Community-Level Interaction Insights into Carbon Utilization and Element Cycling Functions of Hydrothermarchaeota in Hydrothermal Sediment.</title>
        <authorList>
            <person name="Zhou Z."/>
            <person name="Liu Y."/>
            <person name="Xu W."/>
            <person name="Pan J."/>
            <person name="Luo Z.H."/>
            <person name="Li M."/>
        </authorList>
    </citation>
    <scope>NUCLEOTIDE SEQUENCE [LARGE SCALE GENOMIC DNA]</scope>
    <source>
        <strain evidence="2">SpSt-69</strain>
    </source>
</reference>
<feature type="signal peptide" evidence="1">
    <location>
        <begin position="1"/>
        <end position="25"/>
    </location>
</feature>